<protein>
    <recommendedName>
        <fullName evidence="7">RNA polymerase II assembly factor Rtp1 C-terminal domain-containing protein</fullName>
    </recommendedName>
</protein>
<feature type="domain" description="RNA polymerase II assembly factor Rtp1 C-terminal" evidence="4">
    <location>
        <begin position="552"/>
        <end position="653"/>
    </location>
</feature>
<accession>A0A2T3A840</accession>
<dbReference type="InParanoid" id="A0A2T3A840"/>
<dbReference type="InterPro" id="IPR016024">
    <property type="entry name" value="ARM-type_fold"/>
</dbReference>
<organism evidence="5 6">
    <name type="scientific">Coniella lustricola</name>
    <dbReference type="NCBI Taxonomy" id="2025994"/>
    <lineage>
        <taxon>Eukaryota</taxon>
        <taxon>Fungi</taxon>
        <taxon>Dikarya</taxon>
        <taxon>Ascomycota</taxon>
        <taxon>Pezizomycotina</taxon>
        <taxon>Sordariomycetes</taxon>
        <taxon>Sordariomycetidae</taxon>
        <taxon>Diaporthales</taxon>
        <taxon>Schizoparmaceae</taxon>
        <taxon>Coniella</taxon>
    </lineage>
</organism>
<evidence type="ECO:0000259" key="3">
    <source>
        <dbReference type="Pfam" id="PF10304"/>
    </source>
</evidence>
<dbReference type="InterPro" id="IPR039600">
    <property type="entry name" value="TANGO6/Rtp1"/>
</dbReference>
<evidence type="ECO:0000256" key="1">
    <source>
        <dbReference type="ARBA" id="ARBA00005724"/>
    </source>
</evidence>
<dbReference type="STRING" id="2025994.A0A2T3A840"/>
<dbReference type="Pfam" id="PF10363">
    <property type="entry name" value="RTP1_C1"/>
    <property type="match status" value="1"/>
</dbReference>
<dbReference type="Proteomes" id="UP000241462">
    <property type="component" value="Unassembled WGS sequence"/>
</dbReference>
<evidence type="ECO:0000313" key="5">
    <source>
        <dbReference type="EMBL" id="PSR85535.1"/>
    </source>
</evidence>
<dbReference type="InterPro" id="IPR019414">
    <property type="entry name" value="Rtp1_C2"/>
</dbReference>
<keyword evidence="6" id="KW-1185">Reference proteome</keyword>
<dbReference type="InterPro" id="IPR019451">
    <property type="entry name" value="Rtp1_C1"/>
</dbReference>
<dbReference type="SUPFAM" id="SSF48371">
    <property type="entry name" value="ARM repeat"/>
    <property type="match status" value="1"/>
</dbReference>
<dbReference type="GO" id="GO:0009306">
    <property type="term" value="P:protein secretion"/>
    <property type="evidence" value="ECO:0007669"/>
    <property type="project" value="TreeGrafter"/>
</dbReference>
<gene>
    <name evidence="5" type="ORF">BD289DRAFT_257790</name>
</gene>
<evidence type="ECO:0000313" key="6">
    <source>
        <dbReference type="Proteomes" id="UP000241462"/>
    </source>
</evidence>
<feature type="region of interest" description="Disordered" evidence="2">
    <location>
        <begin position="667"/>
        <end position="707"/>
    </location>
</feature>
<evidence type="ECO:0000259" key="4">
    <source>
        <dbReference type="Pfam" id="PF10363"/>
    </source>
</evidence>
<proteinExistence type="inferred from homology"/>
<reference evidence="5 6" key="1">
    <citation type="journal article" date="2018" name="Mycol. Prog.">
        <title>Coniella lustricola, a new species from submerged detritus.</title>
        <authorList>
            <person name="Raudabaugh D.B."/>
            <person name="Iturriaga T."/>
            <person name="Carver A."/>
            <person name="Mondo S."/>
            <person name="Pangilinan J."/>
            <person name="Lipzen A."/>
            <person name="He G."/>
            <person name="Amirebrahimi M."/>
            <person name="Grigoriev I.V."/>
            <person name="Miller A.N."/>
        </authorList>
    </citation>
    <scope>NUCLEOTIDE SEQUENCE [LARGE SCALE GENOMIC DNA]</scope>
    <source>
        <strain evidence="5 6">B22-T-1</strain>
    </source>
</reference>
<feature type="domain" description="RNA polymerase II assembly factor Rtp1 C-terminal" evidence="3">
    <location>
        <begin position="821"/>
        <end position="853"/>
    </location>
</feature>
<dbReference type="OrthoDB" id="39591at2759"/>
<sequence>MDASNARRSLVDKLIELGTKATRPAADASTKQASQQKFDELVQATPTPALIQTLTFLIQPGRLPPPLTAKLLGVLTQIPLRPDGVRATAEFVFSVHPSSTVSSSEEATPQKDGANITQEALNMAAKMIAQPPASVAQDLWYRTIAPQLYALLDGEDGPELMKVAAYVIGFGILGRKQSGALGSPGWKAIAEPLLKPINPSLGVQPGDVLVDSQEPGGIVDLSKPAVLVPAEQLAKALHRLQALLISHPNPNLSKRLLHSVILPLWALGSWTTPKPQCFERFCQPAQNLLRIYLKIAAGPEGLQVLIKDLFYNGNIDPNKRWRYESADAHDIVVVQPRGLVGAASSRIMWDAIEPKVNCLIDLIKSVCSEGDIAAIFSSLFADWFATNSGGGDDGDIAISMQSGADRPDPLTSLIQINVLQQMMDAFPTQIASRSDSLLQLVEPILKKATDTVDDETLPVALSLLNVVVTAPSFQKARMEQELIHSIEASLEQLGSGQSGDSPATARNLALLMRYRDELNELDDPSERPSIPTQRQLEDRKTYDLALSYITQADSPPPVRAEGLNLLQSLILKDSPTLDIPATLVLMSSLLQDDEDYINLRVIKIFTQLASKHPKTVTKELLDHYVDVNERISVDVRLRFGEALLQVIERLGETFTGDTARQVAEALLSTAGRRAHKPKTEEKQKKDEHLRQMRQKRAEEEWGGQVPDLADDETEQDLADKELLTQIVSGWDSKRGSEDIRIRASALSVFAIGVETNLPGVGPTLVTASVDLSVNILTMEPGVEAGILRRSAVLVVLSFVRALNKAKETGRKIGFGLTDESQEDIKRVLNYIVETDNDELVRQHARDVVESLDNWKIGSLISEAQSSNSALSRLAGLSVNPGPTILANQKTTRPRIEEIE</sequence>
<feature type="compositionally biased region" description="Basic and acidic residues" evidence="2">
    <location>
        <begin position="677"/>
        <end position="699"/>
    </location>
</feature>
<dbReference type="PANTHER" id="PTHR20959">
    <property type="entry name" value="TRANSPORT AND GOLGI ORGANIZATION PROTEIN 6 FAMILY MEMBER"/>
    <property type="match status" value="1"/>
</dbReference>
<name>A0A2T3A840_9PEZI</name>
<dbReference type="AlphaFoldDB" id="A0A2T3A840"/>
<dbReference type="Pfam" id="PF10304">
    <property type="entry name" value="RTP1_C2"/>
    <property type="match status" value="1"/>
</dbReference>
<dbReference type="PANTHER" id="PTHR20959:SF1">
    <property type="entry name" value="TRANSPORT AND GOLGI ORGANIZATION PROTEIN 6 HOMOLOG"/>
    <property type="match status" value="1"/>
</dbReference>
<evidence type="ECO:0000256" key="2">
    <source>
        <dbReference type="SAM" id="MobiDB-lite"/>
    </source>
</evidence>
<evidence type="ECO:0008006" key="7">
    <source>
        <dbReference type="Google" id="ProtNLM"/>
    </source>
</evidence>
<dbReference type="EMBL" id="KZ678441">
    <property type="protein sequence ID" value="PSR85535.1"/>
    <property type="molecule type" value="Genomic_DNA"/>
</dbReference>
<comment type="similarity">
    <text evidence="1">Belongs to the Tango6 family.</text>
</comment>